<feature type="compositionally biased region" description="Polar residues" evidence="1">
    <location>
        <begin position="8"/>
        <end position="27"/>
    </location>
</feature>
<organism evidence="2 3">
    <name type="scientific">Hyaloperonospora brassicae</name>
    <name type="common">Brassica downy mildew</name>
    <name type="synonym">Peronospora brassicae</name>
    <dbReference type="NCBI Taxonomy" id="162125"/>
    <lineage>
        <taxon>Eukaryota</taxon>
        <taxon>Sar</taxon>
        <taxon>Stramenopiles</taxon>
        <taxon>Oomycota</taxon>
        <taxon>Peronosporomycetes</taxon>
        <taxon>Peronosporales</taxon>
        <taxon>Peronosporaceae</taxon>
        <taxon>Hyaloperonospora</taxon>
    </lineage>
</organism>
<proteinExistence type="predicted"/>
<protein>
    <submittedName>
        <fullName evidence="2">Uncharacterized protein</fullName>
    </submittedName>
</protein>
<evidence type="ECO:0000256" key="1">
    <source>
        <dbReference type="SAM" id="MobiDB-lite"/>
    </source>
</evidence>
<sequence length="277" mass="30496">MSVFPQRMSASRDSGLSLGISANTSKDMSSKVHPVPQEPPLPDGLTILDSHGDTRVVFTEQQMTADLLAAVPKLHAATSRDARRSPKWCRKSRKDGVTTYGAAPSAKGSDDPDLAYASLAKTKIKCHLNEVLNVLVSHESSTYQSTMAALCGDKFQGGHVAYHQRSRFSADVHRVLQAPPSDTSLKRPKAPHDVLLSVNMTTLQPSLPMRFQSKKHRQPQRLCFSSLTHQYASNERAVHVIKTLPKHVHDELVPPSQRTALRDHLCKEISQKSAGLE</sequence>
<gene>
    <name evidence="2" type="ORF">HBR001_LOCUS7884</name>
</gene>
<evidence type="ECO:0000313" key="2">
    <source>
        <dbReference type="EMBL" id="CAI5739628.1"/>
    </source>
</evidence>
<comment type="caution">
    <text evidence="2">The sequence shown here is derived from an EMBL/GenBank/DDBJ whole genome shotgun (WGS) entry which is preliminary data.</text>
</comment>
<accession>A0AAV0UTM5</accession>
<dbReference type="PANTHER" id="PTHR43102:SF2">
    <property type="entry name" value="GAF DOMAIN-CONTAINING PROTEIN"/>
    <property type="match status" value="1"/>
</dbReference>
<keyword evidence="3" id="KW-1185">Reference proteome</keyword>
<dbReference type="PANTHER" id="PTHR43102">
    <property type="entry name" value="SLR1143 PROTEIN"/>
    <property type="match status" value="1"/>
</dbReference>
<dbReference type="AlphaFoldDB" id="A0AAV0UTM5"/>
<dbReference type="Proteomes" id="UP001162031">
    <property type="component" value="Unassembled WGS sequence"/>
</dbReference>
<dbReference type="EMBL" id="CANTFL010001427">
    <property type="protein sequence ID" value="CAI5739628.1"/>
    <property type="molecule type" value="Genomic_DNA"/>
</dbReference>
<feature type="region of interest" description="Disordered" evidence="1">
    <location>
        <begin position="1"/>
        <end position="42"/>
    </location>
</feature>
<name>A0AAV0UTM5_HYABA</name>
<feature type="region of interest" description="Disordered" evidence="1">
    <location>
        <begin position="78"/>
        <end position="110"/>
    </location>
</feature>
<reference evidence="2" key="1">
    <citation type="submission" date="2022-12" db="EMBL/GenBank/DDBJ databases">
        <authorList>
            <person name="Webb A."/>
        </authorList>
    </citation>
    <scope>NUCLEOTIDE SEQUENCE</scope>
    <source>
        <strain evidence="2">Hp1</strain>
    </source>
</reference>
<evidence type="ECO:0000313" key="3">
    <source>
        <dbReference type="Proteomes" id="UP001162031"/>
    </source>
</evidence>